<keyword evidence="4" id="KW-0472">Membrane</keyword>
<dbReference type="GO" id="GO:0007156">
    <property type="term" value="P:homophilic cell adhesion via plasma membrane adhesion molecules"/>
    <property type="evidence" value="ECO:0007669"/>
    <property type="project" value="TreeGrafter"/>
</dbReference>
<name>A0A8C0IR61_CHEAB</name>
<dbReference type="PANTHER" id="PTHR23277:SF12">
    <property type="entry name" value="NECTIN-3"/>
    <property type="match status" value="1"/>
</dbReference>
<comment type="subcellular location">
    <subcellularLocation>
        <location evidence="1">Membrane</location>
    </subcellularLocation>
</comment>
<dbReference type="InterPro" id="IPR051427">
    <property type="entry name" value="Nectin/Nectin-like"/>
</dbReference>
<evidence type="ECO:0000256" key="5">
    <source>
        <dbReference type="ARBA" id="ARBA00023157"/>
    </source>
</evidence>
<protein>
    <recommendedName>
        <fullName evidence="7">Ig-like domain-containing protein</fullName>
    </recommendedName>
</protein>
<evidence type="ECO:0000259" key="7">
    <source>
        <dbReference type="PROSITE" id="PS50835"/>
    </source>
</evidence>
<dbReference type="GO" id="GO:0016020">
    <property type="term" value="C:membrane"/>
    <property type="evidence" value="ECO:0007669"/>
    <property type="project" value="UniProtKB-SubCell"/>
</dbReference>
<keyword evidence="9" id="KW-1185">Reference proteome</keyword>
<keyword evidence="6" id="KW-0325">Glycoprotein</keyword>
<proteinExistence type="predicted"/>
<dbReference type="InterPro" id="IPR013106">
    <property type="entry name" value="Ig_V-set"/>
</dbReference>
<dbReference type="GO" id="GO:0043296">
    <property type="term" value="C:apical junction complex"/>
    <property type="evidence" value="ECO:0007669"/>
    <property type="project" value="TreeGrafter"/>
</dbReference>
<evidence type="ECO:0000313" key="8">
    <source>
        <dbReference type="Ensembl" id="ENSCABP00000013350.1"/>
    </source>
</evidence>
<sequence length="114" mass="12583">MTQLNQMTRRNSALVEPVVDPHVTAVWGKNVTLKCIIEINGTITQISWEKMHGKSKQTIAVHHPKYGFTAGGDYQGRVSLKSYSLTDATIILKNISFSDSGEYSRCCNAVLVAL</sequence>
<dbReference type="GO" id="GO:0005912">
    <property type="term" value="C:adherens junction"/>
    <property type="evidence" value="ECO:0007669"/>
    <property type="project" value="TreeGrafter"/>
</dbReference>
<evidence type="ECO:0000256" key="1">
    <source>
        <dbReference type="ARBA" id="ARBA00004370"/>
    </source>
</evidence>
<organism evidence="8 9">
    <name type="scientific">Chelonoidis abingdonii</name>
    <name type="common">Abingdon island giant tortoise</name>
    <name type="synonym">Testudo abingdonii</name>
    <dbReference type="NCBI Taxonomy" id="106734"/>
    <lineage>
        <taxon>Eukaryota</taxon>
        <taxon>Metazoa</taxon>
        <taxon>Chordata</taxon>
        <taxon>Craniata</taxon>
        <taxon>Vertebrata</taxon>
        <taxon>Euteleostomi</taxon>
        <taxon>Archelosauria</taxon>
        <taxon>Testudinata</taxon>
        <taxon>Testudines</taxon>
        <taxon>Cryptodira</taxon>
        <taxon>Durocryptodira</taxon>
        <taxon>Testudinoidea</taxon>
        <taxon>Testudinidae</taxon>
        <taxon>Chelonoidis</taxon>
    </lineage>
</organism>
<evidence type="ECO:0000256" key="6">
    <source>
        <dbReference type="ARBA" id="ARBA00023180"/>
    </source>
</evidence>
<dbReference type="SUPFAM" id="SSF48726">
    <property type="entry name" value="Immunoglobulin"/>
    <property type="match status" value="1"/>
</dbReference>
<keyword evidence="2" id="KW-0732">Signal</keyword>
<evidence type="ECO:0000256" key="2">
    <source>
        <dbReference type="ARBA" id="ARBA00022729"/>
    </source>
</evidence>
<dbReference type="InterPro" id="IPR036179">
    <property type="entry name" value="Ig-like_dom_sf"/>
</dbReference>
<reference evidence="8" key="1">
    <citation type="submission" date="2025-08" db="UniProtKB">
        <authorList>
            <consortium name="Ensembl"/>
        </authorList>
    </citation>
    <scope>IDENTIFICATION</scope>
</reference>
<dbReference type="OMA" id="NQMTRRN"/>
<accession>A0A8C0IR61</accession>
<dbReference type="Ensembl" id="ENSCABT00000014644.1">
    <property type="protein sequence ID" value="ENSCABP00000013350.1"/>
    <property type="gene ID" value="ENSCABG00000010012.1"/>
</dbReference>
<dbReference type="GeneTree" id="ENSGT00940000156028"/>
<dbReference type="GO" id="GO:0007157">
    <property type="term" value="P:heterophilic cell-cell adhesion via plasma membrane cell adhesion molecules"/>
    <property type="evidence" value="ECO:0007669"/>
    <property type="project" value="TreeGrafter"/>
</dbReference>
<evidence type="ECO:0000256" key="3">
    <source>
        <dbReference type="ARBA" id="ARBA00022737"/>
    </source>
</evidence>
<dbReference type="PANTHER" id="PTHR23277">
    <property type="entry name" value="NECTIN-RELATED"/>
    <property type="match status" value="1"/>
</dbReference>
<dbReference type="InterPro" id="IPR013783">
    <property type="entry name" value="Ig-like_fold"/>
</dbReference>
<dbReference type="Proteomes" id="UP000694404">
    <property type="component" value="Unplaced"/>
</dbReference>
<dbReference type="Gene3D" id="2.60.40.10">
    <property type="entry name" value="Immunoglobulins"/>
    <property type="match status" value="1"/>
</dbReference>
<reference evidence="8" key="2">
    <citation type="submission" date="2025-09" db="UniProtKB">
        <authorList>
            <consortium name="Ensembl"/>
        </authorList>
    </citation>
    <scope>IDENTIFICATION</scope>
</reference>
<dbReference type="AlphaFoldDB" id="A0A8C0IR61"/>
<dbReference type="InterPro" id="IPR007110">
    <property type="entry name" value="Ig-like_dom"/>
</dbReference>
<keyword evidence="5" id="KW-1015">Disulfide bond</keyword>
<evidence type="ECO:0000256" key="4">
    <source>
        <dbReference type="ARBA" id="ARBA00023136"/>
    </source>
</evidence>
<keyword evidence="3" id="KW-0677">Repeat</keyword>
<feature type="domain" description="Ig-like" evidence="7">
    <location>
        <begin position="17"/>
        <end position="104"/>
    </location>
</feature>
<dbReference type="PROSITE" id="PS50835">
    <property type="entry name" value="IG_LIKE"/>
    <property type="match status" value="1"/>
</dbReference>
<dbReference type="Pfam" id="PF07686">
    <property type="entry name" value="V-set"/>
    <property type="match status" value="1"/>
</dbReference>
<evidence type="ECO:0000313" key="9">
    <source>
        <dbReference type="Proteomes" id="UP000694404"/>
    </source>
</evidence>